<dbReference type="PANTHER" id="PTHR24421:SF10">
    <property type="entry name" value="NITRATE_NITRITE SENSOR PROTEIN NARQ"/>
    <property type="match status" value="1"/>
</dbReference>
<feature type="domain" description="Histidine kinase" evidence="11">
    <location>
        <begin position="267"/>
        <end position="454"/>
    </location>
</feature>
<accession>A0A2S4JP87</accession>
<feature type="transmembrane region" description="Helical" evidence="10">
    <location>
        <begin position="197"/>
        <end position="217"/>
    </location>
</feature>
<proteinExistence type="predicted"/>
<dbReference type="Proteomes" id="UP000237350">
    <property type="component" value="Unassembled WGS sequence"/>
</dbReference>
<protein>
    <recommendedName>
        <fullName evidence="2">histidine kinase</fullName>
        <ecNumber evidence="2">2.7.13.3</ecNumber>
    </recommendedName>
</protein>
<keyword evidence="10" id="KW-0812">Transmembrane</keyword>
<organism evidence="12 13">
    <name type="scientific">Alkalispirochaeta sphaeroplastigenens</name>
    <dbReference type="NCBI Taxonomy" id="1187066"/>
    <lineage>
        <taxon>Bacteria</taxon>
        <taxon>Pseudomonadati</taxon>
        <taxon>Spirochaetota</taxon>
        <taxon>Spirochaetia</taxon>
        <taxon>Spirochaetales</taxon>
        <taxon>Spirochaetaceae</taxon>
        <taxon>Alkalispirochaeta</taxon>
    </lineage>
</organism>
<dbReference type="InterPro" id="IPR050482">
    <property type="entry name" value="Sensor_HK_TwoCompSys"/>
</dbReference>
<evidence type="ECO:0000256" key="2">
    <source>
        <dbReference type="ARBA" id="ARBA00012438"/>
    </source>
</evidence>
<dbReference type="InterPro" id="IPR011712">
    <property type="entry name" value="Sig_transdc_His_kin_sub3_dim/P"/>
</dbReference>
<dbReference type="SUPFAM" id="SSF55874">
    <property type="entry name" value="ATPase domain of HSP90 chaperone/DNA topoisomerase II/histidine kinase"/>
    <property type="match status" value="1"/>
</dbReference>
<feature type="transmembrane region" description="Helical" evidence="10">
    <location>
        <begin position="151"/>
        <end position="177"/>
    </location>
</feature>
<keyword evidence="6" id="KW-0418">Kinase</keyword>
<dbReference type="EMBL" id="LPWH01000067">
    <property type="protein sequence ID" value="POR01359.1"/>
    <property type="molecule type" value="Genomic_DNA"/>
</dbReference>
<evidence type="ECO:0000259" key="11">
    <source>
        <dbReference type="PROSITE" id="PS50109"/>
    </source>
</evidence>
<dbReference type="Pfam" id="PF07730">
    <property type="entry name" value="HisKA_3"/>
    <property type="match status" value="1"/>
</dbReference>
<feature type="transmembrane region" description="Helical" evidence="10">
    <location>
        <begin position="118"/>
        <end position="139"/>
    </location>
</feature>
<evidence type="ECO:0000256" key="5">
    <source>
        <dbReference type="ARBA" id="ARBA00022741"/>
    </source>
</evidence>
<dbReference type="EC" id="2.7.13.3" evidence="2"/>
<comment type="catalytic activity">
    <reaction evidence="1">
        <text>ATP + protein L-histidine = ADP + protein N-phospho-L-histidine.</text>
        <dbReference type="EC" id="2.7.13.3"/>
    </reaction>
</comment>
<evidence type="ECO:0000256" key="7">
    <source>
        <dbReference type="ARBA" id="ARBA00022840"/>
    </source>
</evidence>
<evidence type="ECO:0000256" key="9">
    <source>
        <dbReference type="SAM" id="MobiDB-lite"/>
    </source>
</evidence>
<dbReference type="Gene3D" id="1.20.5.1930">
    <property type="match status" value="1"/>
</dbReference>
<dbReference type="GO" id="GO:0046983">
    <property type="term" value="F:protein dimerization activity"/>
    <property type="evidence" value="ECO:0007669"/>
    <property type="project" value="InterPro"/>
</dbReference>
<dbReference type="GO" id="GO:0000155">
    <property type="term" value="F:phosphorelay sensor kinase activity"/>
    <property type="evidence" value="ECO:0007669"/>
    <property type="project" value="InterPro"/>
</dbReference>
<evidence type="ECO:0000313" key="13">
    <source>
        <dbReference type="Proteomes" id="UP000237350"/>
    </source>
</evidence>
<dbReference type="PANTHER" id="PTHR24421">
    <property type="entry name" value="NITRATE/NITRITE SENSOR PROTEIN NARX-RELATED"/>
    <property type="match status" value="1"/>
</dbReference>
<comment type="caution">
    <text evidence="12">The sequence shown here is derived from an EMBL/GenBank/DDBJ whole genome shotgun (WGS) entry which is preliminary data.</text>
</comment>
<dbReference type="Pfam" id="PF02518">
    <property type="entry name" value="HATPase_c"/>
    <property type="match status" value="1"/>
</dbReference>
<feature type="region of interest" description="Disordered" evidence="9">
    <location>
        <begin position="436"/>
        <end position="464"/>
    </location>
</feature>
<dbReference type="AlphaFoldDB" id="A0A2S4JP87"/>
<dbReference type="InterPro" id="IPR036890">
    <property type="entry name" value="HATPase_C_sf"/>
</dbReference>
<dbReference type="CDD" id="cd16917">
    <property type="entry name" value="HATPase_UhpB-NarQ-NarX-like"/>
    <property type="match status" value="1"/>
</dbReference>
<feature type="compositionally biased region" description="Basic and acidic residues" evidence="9">
    <location>
        <begin position="1"/>
        <end position="24"/>
    </location>
</feature>
<keyword evidence="8" id="KW-0902">Two-component regulatory system</keyword>
<keyword evidence="5" id="KW-0547">Nucleotide-binding</keyword>
<name>A0A2S4JP87_9SPIO</name>
<keyword evidence="10" id="KW-0472">Membrane</keyword>
<keyword evidence="3" id="KW-0597">Phosphoprotein</keyword>
<feature type="transmembrane region" description="Helical" evidence="10">
    <location>
        <begin position="48"/>
        <end position="67"/>
    </location>
</feature>
<evidence type="ECO:0000256" key="8">
    <source>
        <dbReference type="ARBA" id="ARBA00023012"/>
    </source>
</evidence>
<dbReference type="SMART" id="SM00387">
    <property type="entry name" value="HATPase_c"/>
    <property type="match status" value="1"/>
</dbReference>
<feature type="region of interest" description="Disordered" evidence="9">
    <location>
        <begin position="1"/>
        <end position="38"/>
    </location>
</feature>
<keyword evidence="4" id="KW-0808">Transferase</keyword>
<evidence type="ECO:0000256" key="3">
    <source>
        <dbReference type="ARBA" id="ARBA00022553"/>
    </source>
</evidence>
<feature type="transmembrane region" description="Helical" evidence="10">
    <location>
        <begin position="79"/>
        <end position="98"/>
    </location>
</feature>
<sequence>MEEQSDPIRRDTTRRETVHQDTFHQDAPYGDSPRHEARRHRSRDYSRLVLLTLFLTSGIFGFLRRVLPLWRRPPFQGEPLPPGAILAGAGAILFWYILELRQFLGPGYDTDLRDTSRASLGFFTRVLPFLLVLGIYPAVASGILPTAVTVTIFFAVIAFSLPLSITISLLVLGGHFLWDDLAGVGLARVDRGGLQDVIFTIYRVTNAMLIFFIAFFWKEDRLRWQENLELTGKLREAQQRLSRYAERIADVVVLEERTRLARDIHDSIGHTLTAATVQLNKAMAFIDRDPDTARNAIDASRETLREGMRDIRSVLSTLNQEAEELDFFREIRTLAQRIQRADVTMDLSLEGDPRGYNKAVLMAIYRMAQEGFTNAVRHGTPSRIGLTITLGDESARVTIEDDGGGFSPEPLLEENRRGGLTYLQERIELVQGAFSVSSTPGRGSVLRAELPREPVRHLGERSRE</sequence>
<reference evidence="13" key="1">
    <citation type="submission" date="2015-12" db="EMBL/GenBank/DDBJ databases">
        <authorList>
            <person name="Lodha T.D."/>
            <person name="Chintalapati S."/>
            <person name="Chintalapati V.R."/>
            <person name="Sravanthi T."/>
        </authorList>
    </citation>
    <scope>NUCLEOTIDE SEQUENCE [LARGE SCALE GENOMIC DNA]</scope>
    <source>
        <strain evidence="13">JC133</strain>
    </source>
</reference>
<dbReference type="PROSITE" id="PS50109">
    <property type="entry name" value="HIS_KIN"/>
    <property type="match status" value="1"/>
</dbReference>
<evidence type="ECO:0000256" key="6">
    <source>
        <dbReference type="ARBA" id="ARBA00022777"/>
    </source>
</evidence>
<gene>
    <name evidence="12" type="ORF">AU468_08570</name>
</gene>
<evidence type="ECO:0000256" key="10">
    <source>
        <dbReference type="SAM" id="Phobius"/>
    </source>
</evidence>
<dbReference type="InterPro" id="IPR003594">
    <property type="entry name" value="HATPase_dom"/>
</dbReference>
<evidence type="ECO:0000256" key="4">
    <source>
        <dbReference type="ARBA" id="ARBA00022679"/>
    </source>
</evidence>
<evidence type="ECO:0000313" key="12">
    <source>
        <dbReference type="EMBL" id="POR01359.1"/>
    </source>
</evidence>
<keyword evidence="7" id="KW-0067">ATP-binding</keyword>
<keyword evidence="10" id="KW-1133">Transmembrane helix</keyword>
<evidence type="ECO:0000256" key="1">
    <source>
        <dbReference type="ARBA" id="ARBA00000085"/>
    </source>
</evidence>
<dbReference type="InterPro" id="IPR005467">
    <property type="entry name" value="His_kinase_dom"/>
</dbReference>
<dbReference type="Gene3D" id="3.30.565.10">
    <property type="entry name" value="Histidine kinase-like ATPase, C-terminal domain"/>
    <property type="match status" value="1"/>
</dbReference>
<keyword evidence="13" id="KW-1185">Reference proteome</keyword>
<dbReference type="GO" id="GO:0005524">
    <property type="term" value="F:ATP binding"/>
    <property type="evidence" value="ECO:0007669"/>
    <property type="project" value="UniProtKB-KW"/>
</dbReference>
<feature type="compositionally biased region" description="Basic and acidic residues" evidence="9">
    <location>
        <begin position="449"/>
        <end position="464"/>
    </location>
</feature>
<dbReference type="GO" id="GO:0016020">
    <property type="term" value="C:membrane"/>
    <property type="evidence" value="ECO:0007669"/>
    <property type="project" value="InterPro"/>
</dbReference>